<evidence type="ECO:0000256" key="2">
    <source>
        <dbReference type="ARBA" id="ARBA00023043"/>
    </source>
</evidence>
<dbReference type="SUPFAM" id="SSF48403">
    <property type="entry name" value="Ankyrin repeat"/>
    <property type="match status" value="1"/>
</dbReference>
<protein>
    <submittedName>
        <fullName evidence="5">Ankyrin repeat domain-containing protein</fullName>
    </submittedName>
</protein>
<evidence type="ECO:0000313" key="5">
    <source>
        <dbReference type="EMBL" id="WCT13674.1"/>
    </source>
</evidence>
<gene>
    <name evidence="5" type="ORF">PQO05_06960</name>
</gene>
<dbReference type="Gene3D" id="1.25.40.20">
    <property type="entry name" value="Ankyrin repeat-containing domain"/>
    <property type="match status" value="1"/>
</dbReference>
<dbReference type="Pfam" id="PF12796">
    <property type="entry name" value="Ank_2"/>
    <property type="match status" value="1"/>
</dbReference>
<keyword evidence="6" id="KW-1185">Reference proteome</keyword>
<reference evidence="5 6" key="1">
    <citation type="submission" date="2023-02" db="EMBL/GenBank/DDBJ databases">
        <title>Genome sequence of Mucilaginibacter jinjuensis strain KACC 16571.</title>
        <authorList>
            <person name="Kim S."/>
            <person name="Heo J."/>
            <person name="Kwon S.-W."/>
        </authorList>
    </citation>
    <scope>NUCLEOTIDE SEQUENCE [LARGE SCALE GENOMIC DNA]</scope>
    <source>
        <strain evidence="5 6">KACC 16571</strain>
    </source>
</reference>
<accession>A0ABY7TBW3</accession>
<feature type="repeat" description="ANK" evidence="3">
    <location>
        <begin position="111"/>
        <end position="145"/>
    </location>
</feature>
<dbReference type="InterPro" id="IPR036770">
    <property type="entry name" value="Ankyrin_rpt-contain_sf"/>
</dbReference>
<evidence type="ECO:0000256" key="4">
    <source>
        <dbReference type="SAM" id="SignalP"/>
    </source>
</evidence>
<proteinExistence type="predicted"/>
<dbReference type="EMBL" id="CP117167">
    <property type="protein sequence ID" value="WCT13674.1"/>
    <property type="molecule type" value="Genomic_DNA"/>
</dbReference>
<dbReference type="Proteomes" id="UP001216139">
    <property type="component" value="Chromosome"/>
</dbReference>
<dbReference type="Pfam" id="PF00023">
    <property type="entry name" value="Ank"/>
    <property type="match status" value="1"/>
</dbReference>
<feature type="chain" id="PRO_5047470203" evidence="4">
    <location>
        <begin position="23"/>
        <end position="291"/>
    </location>
</feature>
<dbReference type="RefSeq" id="WP_273631980.1">
    <property type="nucleotide sequence ID" value="NZ_CP117167.1"/>
</dbReference>
<organism evidence="5 6">
    <name type="scientific">Mucilaginibacter jinjuensis</name>
    <dbReference type="NCBI Taxonomy" id="1176721"/>
    <lineage>
        <taxon>Bacteria</taxon>
        <taxon>Pseudomonadati</taxon>
        <taxon>Bacteroidota</taxon>
        <taxon>Sphingobacteriia</taxon>
        <taxon>Sphingobacteriales</taxon>
        <taxon>Sphingobacteriaceae</taxon>
        <taxon>Mucilaginibacter</taxon>
    </lineage>
</organism>
<dbReference type="PROSITE" id="PS50297">
    <property type="entry name" value="ANK_REP_REGION"/>
    <property type="match status" value="2"/>
</dbReference>
<dbReference type="PROSITE" id="PS50088">
    <property type="entry name" value="ANK_REPEAT"/>
    <property type="match status" value="2"/>
</dbReference>
<dbReference type="PANTHER" id="PTHR24198:SF165">
    <property type="entry name" value="ANKYRIN REPEAT-CONTAINING PROTEIN-RELATED"/>
    <property type="match status" value="1"/>
</dbReference>
<dbReference type="PROSITE" id="PS51257">
    <property type="entry name" value="PROKAR_LIPOPROTEIN"/>
    <property type="match status" value="1"/>
</dbReference>
<dbReference type="InterPro" id="IPR002110">
    <property type="entry name" value="Ankyrin_rpt"/>
</dbReference>
<name>A0ABY7TBW3_9SPHI</name>
<keyword evidence="4" id="KW-0732">Signal</keyword>
<dbReference type="SMART" id="SM00248">
    <property type="entry name" value="ANK"/>
    <property type="match status" value="4"/>
</dbReference>
<keyword evidence="2 3" id="KW-0040">ANK repeat</keyword>
<dbReference type="PANTHER" id="PTHR24198">
    <property type="entry name" value="ANKYRIN REPEAT AND PROTEIN KINASE DOMAIN-CONTAINING PROTEIN"/>
    <property type="match status" value="1"/>
</dbReference>
<evidence type="ECO:0000256" key="3">
    <source>
        <dbReference type="PROSITE-ProRule" id="PRU00023"/>
    </source>
</evidence>
<feature type="signal peptide" evidence="4">
    <location>
        <begin position="1"/>
        <end position="22"/>
    </location>
</feature>
<evidence type="ECO:0000313" key="6">
    <source>
        <dbReference type="Proteomes" id="UP001216139"/>
    </source>
</evidence>
<sequence length="291" mass="32767">MKTILIPIIMSLLLISCTGTNHDNNVDKSNLTGEDYRLFQGTPASELAMFVKDENVKGIEQIVKKDPRLINYQEPKYGNTLLKMTIMNQQWKPFKALIDNKADVSIHNTFSGASALIEACSSKHYDIKYAELLLKSGANVNDVETGKRKAGNSTRLTPLMAAVKTGSVELVELLVKNGANINYVNEFKQSALSTAILTAKYNVALSLLEGGADYKAPIFYREEESKDMYLVDVLREAFVDLDTEDHKNKMKIISFLESKGVSYKNAPIPDYIKKKAQENYPNDWKNYLEKY</sequence>
<feature type="repeat" description="ANK" evidence="3">
    <location>
        <begin position="154"/>
        <end position="186"/>
    </location>
</feature>
<keyword evidence="1" id="KW-0677">Repeat</keyword>
<evidence type="ECO:0000256" key="1">
    <source>
        <dbReference type="ARBA" id="ARBA00022737"/>
    </source>
</evidence>